<feature type="compositionally biased region" description="Basic and acidic residues" evidence="1">
    <location>
        <begin position="275"/>
        <end position="297"/>
    </location>
</feature>
<evidence type="ECO:0000256" key="2">
    <source>
        <dbReference type="SAM" id="Phobius"/>
    </source>
</evidence>
<feature type="compositionally biased region" description="Low complexity" evidence="1">
    <location>
        <begin position="310"/>
        <end position="322"/>
    </location>
</feature>
<keyword evidence="4" id="KW-1185">Reference proteome</keyword>
<accession>A0ABR9JA38</accession>
<name>A0ABR9JA38_9MICC</name>
<feature type="transmembrane region" description="Helical" evidence="2">
    <location>
        <begin position="156"/>
        <end position="178"/>
    </location>
</feature>
<keyword evidence="2" id="KW-1133">Transmembrane helix</keyword>
<evidence type="ECO:0000313" key="3">
    <source>
        <dbReference type="EMBL" id="MBE1515848.1"/>
    </source>
</evidence>
<feature type="transmembrane region" description="Helical" evidence="2">
    <location>
        <begin position="128"/>
        <end position="150"/>
    </location>
</feature>
<dbReference type="RefSeq" id="WP_192592630.1">
    <property type="nucleotide sequence ID" value="NZ_JADBEE010000002.1"/>
</dbReference>
<organism evidence="3 4">
    <name type="scientific">Nesterenkonia halotolerans</name>
    <dbReference type="NCBI Taxonomy" id="225325"/>
    <lineage>
        <taxon>Bacteria</taxon>
        <taxon>Bacillati</taxon>
        <taxon>Actinomycetota</taxon>
        <taxon>Actinomycetes</taxon>
        <taxon>Micrococcales</taxon>
        <taxon>Micrococcaceae</taxon>
        <taxon>Nesterenkonia</taxon>
    </lineage>
</organism>
<keyword evidence="2" id="KW-0812">Transmembrane</keyword>
<dbReference type="EMBL" id="JADBEE010000002">
    <property type="protein sequence ID" value="MBE1515848.1"/>
    <property type="molecule type" value="Genomic_DNA"/>
</dbReference>
<feature type="region of interest" description="Disordered" evidence="1">
    <location>
        <begin position="72"/>
        <end position="118"/>
    </location>
</feature>
<feature type="compositionally biased region" description="Polar residues" evidence="1">
    <location>
        <begin position="74"/>
        <end position="84"/>
    </location>
</feature>
<feature type="transmembrane region" description="Helical" evidence="2">
    <location>
        <begin position="20"/>
        <end position="39"/>
    </location>
</feature>
<gene>
    <name evidence="3" type="ORF">H4W26_002640</name>
</gene>
<proteinExistence type="predicted"/>
<feature type="region of interest" description="Disordered" evidence="1">
    <location>
        <begin position="240"/>
        <end position="336"/>
    </location>
</feature>
<comment type="caution">
    <text evidence="3">The sequence shown here is derived from an EMBL/GenBank/DDBJ whole genome shotgun (WGS) entry which is preliminary data.</text>
</comment>
<evidence type="ECO:0000313" key="4">
    <source>
        <dbReference type="Proteomes" id="UP000636579"/>
    </source>
</evidence>
<sequence length="336" mass="35618">MLGIAHTESAFLAAVESLPIPSSALIALIAVLFLGTLVLRGQRQDSSYAAAAQASSEEAPSTAAHPHIHRGANMSANTESSPSAGRTESRTESATTENPGPVTAQSAPADDESKDRPSTGFHLHWGRITVALIGVLALISAVVTGILAPLTALPAAVPLAAGGVFLLSLVTMRTMALVRRRKSRRRRVQAAIDEAMNPLQARPWESTADKGLFDALSADERGAGGPNSLQQIDEDGLPVGLERTFSPEHADSGPVLGTAAEPVGPWQPRAVPRPKYLDLDKAERLEPTPLPVEDRTPTSDAKLTQRRFVETPAAAEETAPQEDSLNLDEVLKRRRA</sequence>
<protein>
    <recommendedName>
        <fullName evidence="5">Transmembrane protein</fullName>
    </recommendedName>
</protein>
<evidence type="ECO:0008006" key="5">
    <source>
        <dbReference type="Google" id="ProtNLM"/>
    </source>
</evidence>
<keyword evidence="2" id="KW-0472">Membrane</keyword>
<evidence type="ECO:0000256" key="1">
    <source>
        <dbReference type="SAM" id="MobiDB-lite"/>
    </source>
</evidence>
<dbReference type="Proteomes" id="UP000636579">
    <property type="component" value="Unassembled WGS sequence"/>
</dbReference>
<reference evidence="3 4" key="1">
    <citation type="submission" date="2020-10" db="EMBL/GenBank/DDBJ databases">
        <title>Sequencing the genomes of 1000 actinobacteria strains.</title>
        <authorList>
            <person name="Klenk H.-P."/>
        </authorList>
    </citation>
    <scope>NUCLEOTIDE SEQUENCE [LARGE SCALE GENOMIC DNA]</scope>
    <source>
        <strain evidence="3 4">DSM 15474</strain>
    </source>
</reference>